<evidence type="ECO:0000256" key="9">
    <source>
        <dbReference type="ARBA" id="ARBA00023008"/>
    </source>
</evidence>
<evidence type="ECO:0000256" key="13">
    <source>
        <dbReference type="ARBA" id="ARBA00047816"/>
    </source>
</evidence>
<evidence type="ECO:0000256" key="11">
    <source>
        <dbReference type="ARBA" id="ARBA00024688"/>
    </source>
</evidence>
<keyword evidence="3" id="KW-0813">Transport</keyword>
<name>A0ABW0P6R1_9HYPH</name>
<dbReference type="Proteomes" id="UP001596060">
    <property type="component" value="Unassembled WGS sequence"/>
</dbReference>
<protein>
    <recommendedName>
        <fullName evidence="12">Cytochrome aa3 subunit 2</fullName>
    </recommendedName>
</protein>
<keyword evidence="17" id="KW-1185">Reference proteome</keyword>
<comment type="function">
    <text evidence="11">Subunits I and II form the functional core of the enzyme complex. Electrons originating in cytochrome c are transferred via heme a and Cu(A) to the binuclear center formed by heme a3 and Cu(B).</text>
</comment>
<keyword evidence="9" id="KW-0186">Copper</keyword>
<gene>
    <name evidence="16" type="primary">coxB</name>
    <name evidence="16" type="ORF">ACFPN9_22880</name>
</gene>
<dbReference type="EMBL" id="JBHSLU010000082">
    <property type="protein sequence ID" value="MFC5508090.1"/>
    <property type="molecule type" value="Genomic_DNA"/>
</dbReference>
<feature type="transmembrane region" description="Helical" evidence="14">
    <location>
        <begin position="12"/>
        <end position="38"/>
    </location>
</feature>
<keyword evidence="6" id="KW-0479">Metal-binding</keyword>
<dbReference type="Gene3D" id="2.60.40.420">
    <property type="entry name" value="Cupredoxins - blue copper proteins"/>
    <property type="match status" value="1"/>
</dbReference>
<dbReference type="PANTHER" id="PTHR22888:SF9">
    <property type="entry name" value="CYTOCHROME C OXIDASE SUBUNIT 2"/>
    <property type="match status" value="1"/>
</dbReference>
<evidence type="ECO:0000256" key="2">
    <source>
        <dbReference type="ARBA" id="ARBA00007866"/>
    </source>
</evidence>
<proteinExistence type="inferred from homology"/>
<keyword evidence="10 14" id="KW-0472">Membrane</keyword>
<dbReference type="InterPro" id="IPR045187">
    <property type="entry name" value="CcO_II"/>
</dbReference>
<dbReference type="NCBIfam" id="TIGR02866">
    <property type="entry name" value="CoxB"/>
    <property type="match status" value="1"/>
</dbReference>
<evidence type="ECO:0000256" key="8">
    <source>
        <dbReference type="ARBA" id="ARBA00022989"/>
    </source>
</evidence>
<comment type="caution">
    <text evidence="16">The sequence shown here is derived from an EMBL/GenBank/DDBJ whole genome shotgun (WGS) entry which is preliminary data.</text>
</comment>
<keyword evidence="5 14" id="KW-0812">Transmembrane</keyword>
<evidence type="ECO:0000259" key="15">
    <source>
        <dbReference type="PROSITE" id="PS50857"/>
    </source>
</evidence>
<dbReference type="InterPro" id="IPR002429">
    <property type="entry name" value="CcO_II-like_C"/>
</dbReference>
<dbReference type="InterPro" id="IPR001505">
    <property type="entry name" value="Copper_CuA"/>
</dbReference>
<dbReference type="PROSITE" id="PS00078">
    <property type="entry name" value="COX2"/>
    <property type="match status" value="1"/>
</dbReference>
<evidence type="ECO:0000256" key="4">
    <source>
        <dbReference type="ARBA" id="ARBA00022660"/>
    </source>
</evidence>
<dbReference type="PROSITE" id="PS50857">
    <property type="entry name" value="COX2_CUA"/>
    <property type="match status" value="1"/>
</dbReference>
<evidence type="ECO:0000256" key="12">
    <source>
        <dbReference type="ARBA" id="ARBA00031399"/>
    </source>
</evidence>
<dbReference type="InterPro" id="IPR014222">
    <property type="entry name" value="Cyt_c_oxidase_su2"/>
</dbReference>
<evidence type="ECO:0000256" key="7">
    <source>
        <dbReference type="ARBA" id="ARBA00022982"/>
    </source>
</evidence>
<sequence>MLDPAGPAADSILTLMTVLLALSILSFVVIFGLFLLAWRRRRRPAPSLRLFLVGGGLVFPLVLLSVATVYAVVLGERITGAREVPALRVEAQARQWRWEFTRQGPGGSVTRADVLDIPAGRSVEVFVTSADVIHSFWVPRLGGKIDAVPGSRNRILLRADLPGRYGGVCAEFCGTGHSVMNFSVLAHDEAAWAKLAGGDRP</sequence>
<evidence type="ECO:0000313" key="16">
    <source>
        <dbReference type="EMBL" id="MFC5508090.1"/>
    </source>
</evidence>
<evidence type="ECO:0000256" key="14">
    <source>
        <dbReference type="SAM" id="Phobius"/>
    </source>
</evidence>
<accession>A0ABW0P6R1</accession>
<dbReference type="Pfam" id="PF00116">
    <property type="entry name" value="COX2"/>
    <property type="match status" value="1"/>
</dbReference>
<dbReference type="RefSeq" id="WP_245282272.1">
    <property type="nucleotide sequence ID" value="NZ_JBHSLU010000082.1"/>
</dbReference>
<comment type="similarity">
    <text evidence="2">Belongs to the cytochrome c oxidase subunit 2 family.</text>
</comment>
<keyword evidence="7" id="KW-0249">Electron transport</keyword>
<comment type="catalytic activity">
    <reaction evidence="13">
        <text>4 Fe(II)-[cytochrome c] + O2 + 8 H(+)(in) = 4 Fe(III)-[cytochrome c] + 2 H2O + 4 H(+)(out)</text>
        <dbReference type="Rhea" id="RHEA:11436"/>
        <dbReference type="Rhea" id="RHEA-COMP:10350"/>
        <dbReference type="Rhea" id="RHEA-COMP:14399"/>
        <dbReference type="ChEBI" id="CHEBI:15377"/>
        <dbReference type="ChEBI" id="CHEBI:15378"/>
        <dbReference type="ChEBI" id="CHEBI:15379"/>
        <dbReference type="ChEBI" id="CHEBI:29033"/>
        <dbReference type="ChEBI" id="CHEBI:29034"/>
        <dbReference type="EC" id="7.1.1.9"/>
    </reaction>
</comment>
<feature type="transmembrane region" description="Helical" evidence="14">
    <location>
        <begin position="50"/>
        <end position="73"/>
    </location>
</feature>
<evidence type="ECO:0000313" key="17">
    <source>
        <dbReference type="Proteomes" id="UP001596060"/>
    </source>
</evidence>
<dbReference type="PANTHER" id="PTHR22888">
    <property type="entry name" value="CYTOCHROME C OXIDASE, SUBUNIT II"/>
    <property type="match status" value="1"/>
</dbReference>
<evidence type="ECO:0000256" key="10">
    <source>
        <dbReference type="ARBA" id="ARBA00023136"/>
    </source>
</evidence>
<comment type="subcellular location">
    <subcellularLocation>
        <location evidence="1">Membrane</location>
        <topology evidence="1">Multi-pass membrane protein</topology>
    </subcellularLocation>
</comment>
<evidence type="ECO:0000256" key="5">
    <source>
        <dbReference type="ARBA" id="ARBA00022692"/>
    </source>
</evidence>
<reference evidence="17" key="1">
    <citation type="journal article" date="2019" name="Int. J. Syst. Evol. Microbiol.">
        <title>The Global Catalogue of Microorganisms (GCM) 10K type strain sequencing project: providing services to taxonomists for standard genome sequencing and annotation.</title>
        <authorList>
            <consortium name="The Broad Institute Genomics Platform"/>
            <consortium name="The Broad Institute Genome Sequencing Center for Infectious Disease"/>
            <person name="Wu L."/>
            <person name="Ma J."/>
        </authorList>
    </citation>
    <scope>NUCLEOTIDE SEQUENCE [LARGE SCALE GENOMIC DNA]</scope>
    <source>
        <strain evidence="17">CCUG 43117</strain>
    </source>
</reference>
<feature type="domain" description="Cytochrome oxidase subunit II copper A binding" evidence="15">
    <location>
        <begin position="84"/>
        <end position="198"/>
    </location>
</feature>
<dbReference type="InterPro" id="IPR008972">
    <property type="entry name" value="Cupredoxin"/>
</dbReference>
<evidence type="ECO:0000256" key="6">
    <source>
        <dbReference type="ARBA" id="ARBA00022723"/>
    </source>
</evidence>
<keyword evidence="4" id="KW-0679">Respiratory chain</keyword>
<dbReference type="SUPFAM" id="SSF49503">
    <property type="entry name" value="Cupredoxins"/>
    <property type="match status" value="1"/>
</dbReference>
<keyword evidence="8 14" id="KW-1133">Transmembrane helix</keyword>
<organism evidence="16 17">
    <name type="scientific">Bosea massiliensis</name>
    <dbReference type="NCBI Taxonomy" id="151419"/>
    <lineage>
        <taxon>Bacteria</taxon>
        <taxon>Pseudomonadati</taxon>
        <taxon>Pseudomonadota</taxon>
        <taxon>Alphaproteobacteria</taxon>
        <taxon>Hyphomicrobiales</taxon>
        <taxon>Boseaceae</taxon>
        <taxon>Bosea</taxon>
    </lineage>
</organism>
<evidence type="ECO:0000256" key="3">
    <source>
        <dbReference type="ARBA" id="ARBA00022448"/>
    </source>
</evidence>
<evidence type="ECO:0000256" key="1">
    <source>
        <dbReference type="ARBA" id="ARBA00004141"/>
    </source>
</evidence>